<gene>
    <name evidence="1" type="ORF">CAK95_12610</name>
</gene>
<dbReference type="RefSeq" id="WP_086088232.1">
    <property type="nucleotide sequence ID" value="NZ_CP021112.1"/>
</dbReference>
<evidence type="ECO:0000313" key="2">
    <source>
        <dbReference type="Proteomes" id="UP000194137"/>
    </source>
</evidence>
<sequence length="105" mass="12265">MPDEKTVRRYLHFRFTLPSADTAQLFAMMKNTAPYSTIFGEMRVRFLQNADDPTKIIQIVEYDAPESIEANRQSLASDPRVQAYFQVWRAMVPNVQMDVYRELEG</sequence>
<accession>A0A1W6ZR01</accession>
<organism evidence="1 2">
    <name type="scientific">Pseudorhodoplanes sinuspersici</name>
    <dbReference type="NCBI Taxonomy" id="1235591"/>
    <lineage>
        <taxon>Bacteria</taxon>
        <taxon>Pseudomonadati</taxon>
        <taxon>Pseudomonadota</taxon>
        <taxon>Alphaproteobacteria</taxon>
        <taxon>Hyphomicrobiales</taxon>
        <taxon>Pseudorhodoplanes</taxon>
    </lineage>
</organism>
<dbReference type="AlphaFoldDB" id="A0A1W6ZR01"/>
<name>A0A1W6ZR01_9HYPH</name>
<evidence type="ECO:0000313" key="1">
    <source>
        <dbReference type="EMBL" id="ARP99828.1"/>
    </source>
</evidence>
<dbReference type="Proteomes" id="UP000194137">
    <property type="component" value="Chromosome"/>
</dbReference>
<dbReference type="KEGG" id="psin:CAK95_12610"/>
<dbReference type="OrthoDB" id="7960062at2"/>
<dbReference type="EMBL" id="CP021112">
    <property type="protein sequence ID" value="ARP99828.1"/>
    <property type="molecule type" value="Genomic_DNA"/>
</dbReference>
<dbReference type="InterPro" id="IPR011008">
    <property type="entry name" value="Dimeric_a/b-barrel"/>
</dbReference>
<keyword evidence="2" id="KW-1185">Reference proteome</keyword>
<reference evidence="1 2" key="1">
    <citation type="submission" date="2017-05" db="EMBL/GenBank/DDBJ databases">
        <title>Full genome sequence of Pseudorhodoplanes sinuspersici.</title>
        <authorList>
            <person name="Dastgheib S.M.M."/>
            <person name="Shavandi M."/>
            <person name="Tirandaz H."/>
        </authorList>
    </citation>
    <scope>NUCLEOTIDE SEQUENCE [LARGE SCALE GENOMIC DNA]</scope>
    <source>
        <strain evidence="1 2">RIPI110</strain>
    </source>
</reference>
<protein>
    <submittedName>
        <fullName evidence="1">Uncharacterized protein</fullName>
    </submittedName>
</protein>
<dbReference type="SUPFAM" id="SSF54909">
    <property type="entry name" value="Dimeric alpha+beta barrel"/>
    <property type="match status" value="1"/>
</dbReference>
<dbReference type="Gene3D" id="3.30.70.100">
    <property type="match status" value="1"/>
</dbReference>
<proteinExistence type="predicted"/>